<dbReference type="AlphaFoldDB" id="A0A841P2J5"/>
<keyword evidence="1 2" id="KW-0732">Signal</keyword>
<evidence type="ECO:0000256" key="2">
    <source>
        <dbReference type="SAM" id="SignalP"/>
    </source>
</evidence>
<dbReference type="RefSeq" id="WP_210333860.1">
    <property type="nucleotide sequence ID" value="NZ_JACHEF010000002.1"/>
</dbReference>
<protein>
    <recommendedName>
        <fullName evidence="5">Cytochrome P460 domain-containing protein</fullName>
    </recommendedName>
</protein>
<feature type="chain" id="PRO_5032628541" description="Cytochrome P460 domain-containing protein" evidence="2">
    <location>
        <begin position="30"/>
        <end position="989"/>
    </location>
</feature>
<dbReference type="CDD" id="cd20716">
    <property type="entry name" value="cyt_P460_fam"/>
    <property type="match status" value="1"/>
</dbReference>
<sequence length="989" mass="106572">MPDLCRTLHLASIWIAAAALAGIAQGARADCIAERPTVMAPTDPLVCRQLEPTIRKPSALSLGDYENKLNQYLGSYCYRDEAAGWVHDKVVRQAGPRIATLVNGAWQGLDQGTHAPVMIWYSPNMMDWLRKNRSADGEVDHPPPVPDGAIMVKEMFSEPASDCRTVDPLRLFPTSGAAIMIRDAGASYDGWFWGWYGFGSQSGWTPDWPALPADSNSIPNMGFAQYCMNCHASAANNLTFASPKNIAGEPGKPLNYLAQDFFKGAPAETLHQTVVLPVDGNPRLGQPLYSPNADVIAALQAYVREMPTYETVSRMPSETYDNTWVGAKGPDASDTFLTSSQCLGCHDAGSTGLQFDMTKPNPHGDGLINLSPLATWRTSPMGLGGRDPIFFAQLASETQSFHPKMAGVVQDVCLGCHGIAGERQFHIDEKARSGKCELFTRDMVYATPWPADNPSAALANYGMLARDGITCTSCHRMVLSSKAGGPLGDQPQNACVDERQALLNPHATGFAKTFTGSFMVGSPDTLIGPFEKPEVGPMHTALGIKPAHDATIMSSEVCGTCHTVHLPVLQGTNTLVLIYEQTTYPEWAFSAYRTGNTPDGPLPLGAGATPRSCQGCHMPSTEQDGSPTMSKIASIQENLNFPQTESSNAPDLSVREGFARHTLVGLNVFLVKMAQQFPDVFGIRTRDPMMGKKALDPLVLTEQAMLDQASQATATVSVSDLVMSADALDAKVTVKNLAGHKFPSGVGFRRAFLTFSVLDQNGEQLWVSGRTNAAGVIVGADDKPLDGELWWKDDCSGRVHPGERPHQPHYQKITRQDQVQIYQELVSTPPADTPNPVCNAQSKPEGELTTSFLSICTEVKDNRILPAGFLPVESRLEIAKALGADEELAVDVGTTAVEDDPDYVSGGSDTLSYSIPLADLPKGAHPASIEADLYYQATPPSYLQDRFCTAKGPDTDRLYFLAGHLNLAGTQADGWKLKVVGSGTVAVRP</sequence>
<dbReference type="SUPFAM" id="SSF48695">
    <property type="entry name" value="Multiheme cytochromes"/>
    <property type="match status" value="1"/>
</dbReference>
<organism evidence="3 4">
    <name type="scientific">Mesorhizobium sangaii</name>
    <dbReference type="NCBI Taxonomy" id="505389"/>
    <lineage>
        <taxon>Bacteria</taxon>
        <taxon>Pseudomonadati</taxon>
        <taxon>Pseudomonadota</taxon>
        <taxon>Alphaproteobacteria</taxon>
        <taxon>Hyphomicrobiales</taxon>
        <taxon>Phyllobacteriaceae</taxon>
        <taxon>Mesorhizobium</taxon>
    </lineage>
</organism>
<dbReference type="InterPro" id="IPR051829">
    <property type="entry name" value="Multiheme_Cytochr_ET"/>
</dbReference>
<dbReference type="InterPro" id="IPR038142">
    <property type="entry name" value="Cytochrome_P460_sp"/>
</dbReference>
<dbReference type="PANTHER" id="PTHR35038">
    <property type="entry name" value="DISSIMILATORY SULFITE REDUCTASE SIRA"/>
    <property type="match status" value="1"/>
</dbReference>
<gene>
    <name evidence="3" type="ORF">HNQ71_002051</name>
</gene>
<proteinExistence type="predicted"/>
<keyword evidence="4" id="KW-1185">Reference proteome</keyword>
<comment type="caution">
    <text evidence="3">The sequence shown here is derived from an EMBL/GenBank/DDBJ whole genome shotgun (WGS) entry which is preliminary data.</text>
</comment>
<name>A0A841P2J5_9HYPH</name>
<dbReference type="Gene3D" id="3.50.70.20">
    <property type="entry name" value="Cytochrome P460"/>
    <property type="match status" value="1"/>
</dbReference>
<dbReference type="EMBL" id="JACHEF010000002">
    <property type="protein sequence ID" value="MBB6409386.1"/>
    <property type="molecule type" value="Genomic_DNA"/>
</dbReference>
<evidence type="ECO:0000313" key="3">
    <source>
        <dbReference type="EMBL" id="MBB6409386.1"/>
    </source>
</evidence>
<evidence type="ECO:0000313" key="4">
    <source>
        <dbReference type="Proteomes" id="UP000556329"/>
    </source>
</evidence>
<accession>A0A841P2J5</accession>
<reference evidence="3 4" key="1">
    <citation type="submission" date="2020-08" db="EMBL/GenBank/DDBJ databases">
        <title>Genomic Encyclopedia of Type Strains, Phase IV (KMG-IV): sequencing the most valuable type-strain genomes for metagenomic binning, comparative biology and taxonomic classification.</title>
        <authorList>
            <person name="Goeker M."/>
        </authorList>
    </citation>
    <scope>NUCLEOTIDE SEQUENCE [LARGE SCALE GENOMIC DNA]</scope>
    <source>
        <strain evidence="3 4">DSM 100039</strain>
    </source>
</reference>
<dbReference type="InterPro" id="IPR036280">
    <property type="entry name" value="Multihaem_cyt_sf"/>
</dbReference>
<evidence type="ECO:0000256" key="1">
    <source>
        <dbReference type="ARBA" id="ARBA00022729"/>
    </source>
</evidence>
<dbReference type="Proteomes" id="UP000556329">
    <property type="component" value="Unassembled WGS sequence"/>
</dbReference>
<evidence type="ECO:0008006" key="5">
    <source>
        <dbReference type="Google" id="ProtNLM"/>
    </source>
</evidence>
<feature type="signal peptide" evidence="2">
    <location>
        <begin position="1"/>
        <end position="29"/>
    </location>
</feature>
<dbReference type="Gene3D" id="1.10.1130.10">
    <property type="entry name" value="Flavocytochrome C3, Chain A"/>
    <property type="match status" value="1"/>
</dbReference>